<feature type="domain" description="Cyclic nucleotide-binding" evidence="1">
    <location>
        <begin position="37"/>
        <end position="156"/>
    </location>
</feature>
<protein>
    <submittedName>
        <fullName evidence="2">Crp/Fnr family transcriptional regulator</fullName>
    </submittedName>
</protein>
<evidence type="ECO:0000313" key="2">
    <source>
        <dbReference type="EMBL" id="WDF67138.1"/>
    </source>
</evidence>
<organism evidence="2 3">
    <name type="scientific">Sphingobacterium oryzagri</name>
    <dbReference type="NCBI Taxonomy" id="3025669"/>
    <lineage>
        <taxon>Bacteria</taxon>
        <taxon>Pseudomonadati</taxon>
        <taxon>Bacteroidota</taxon>
        <taxon>Sphingobacteriia</taxon>
        <taxon>Sphingobacteriales</taxon>
        <taxon>Sphingobacteriaceae</taxon>
        <taxon>Sphingobacterium</taxon>
    </lineage>
</organism>
<evidence type="ECO:0000259" key="1">
    <source>
        <dbReference type="SMART" id="SM00100"/>
    </source>
</evidence>
<evidence type="ECO:0000313" key="3">
    <source>
        <dbReference type="Proteomes" id="UP001221558"/>
    </source>
</evidence>
<name>A0ABY7WFI2_9SPHI</name>
<dbReference type="Pfam" id="PF00027">
    <property type="entry name" value="cNMP_binding"/>
    <property type="match status" value="1"/>
</dbReference>
<dbReference type="InterPro" id="IPR000595">
    <property type="entry name" value="cNMP-bd_dom"/>
</dbReference>
<dbReference type="RefSeq" id="WP_274265868.1">
    <property type="nucleotide sequence ID" value="NZ_CP117880.1"/>
</dbReference>
<accession>A0ABY7WFI2</accession>
<sequence length="218" mass="25896">MENKTRNDEIYRLPIITYKMVSIQNYSVKPLVDYFEQLLKLSEKEIQLVETLFKPRLYRKKQFVLQEGDQCNHMNFILRGCLRMYKIDEKGIIHIIQFPVKNWWSVDIGSFHGRKASTLNIDALEDTIVFQISYEDLINLYTMAPVFDRIFRVLMENSYVSLQNRLLQMISSTADERYESFLENYPDLANRLSQVQISAYLGITPEFLSRLRNKRVKS</sequence>
<dbReference type="EMBL" id="CP117880">
    <property type="protein sequence ID" value="WDF67138.1"/>
    <property type="molecule type" value="Genomic_DNA"/>
</dbReference>
<dbReference type="Proteomes" id="UP001221558">
    <property type="component" value="Chromosome"/>
</dbReference>
<dbReference type="InterPro" id="IPR014710">
    <property type="entry name" value="RmlC-like_jellyroll"/>
</dbReference>
<dbReference type="InterPro" id="IPR018490">
    <property type="entry name" value="cNMP-bd_dom_sf"/>
</dbReference>
<dbReference type="CDD" id="cd00038">
    <property type="entry name" value="CAP_ED"/>
    <property type="match status" value="1"/>
</dbReference>
<dbReference type="Gene3D" id="2.60.120.10">
    <property type="entry name" value="Jelly Rolls"/>
    <property type="match status" value="1"/>
</dbReference>
<dbReference type="SUPFAM" id="SSF51206">
    <property type="entry name" value="cAMP-binding domain-like"/>
    <property type="match status" value="1"/>
</dbReference>
<proteinExistence type="predicted"/>
<gene>
    <name evidence="2" type="ORF">PQ465_12560</name>
</gene>
<dbReference type="SMART" id="SM00100">
    <property type="entry name" value="cNMP"/>
    <property type="match status" value="1"/>
</dbReference>
<reference evidence="2 3" key="1">
    <citation type="submission" date="2023-02" db="EMBL/GenBank/DDBJ databases">
        <title>Genome sequence of Sphingobacterium sp. KACC 22765.</title>
        <authorList>
            <person name="Kim S."/>
            <person name="Heo J."/>
            <person name="Kwon S.-W."/>
        </authorList>
    </citation>
    <scope>NUCLEOTIDE SEQUENCE [LARGE SCALE GENOMIC DNA]</scope>
    <source>
        <strain evidence="2 3">KACC 22765</strain>
    </source>
</reference>
<keyword evidence="3" id="KW-1185">Reference proteome</keyword>